<dbReference type="InterPro" id="IPR002560">
    <property type="entry name" value="Transposase_DDE"/>
</dbReference>
<dbReference type="InterPro" id="IPR047951">
    <property type="entry name" value="Transpos_ISL3"/>
</dbReference>
<dbReference type="RefSeq" id="WP_034773131.1">
    <property type="nucleotide sequence ID" value="NZ_CCRF01000099.1"/>
</dbReference>
<dbReference type="Pfam" id="PF01610">
    <property type="entry name" value="DDE_Tnp_ISL3"/>
    <property type="match status" value="1"/>
</dbReference>
<name>A0A090J310_9BACI</name>
<dbReference type="PROSITE" id="PS50157">
    <property type="entry name" value="ZINC_FINGER_C2H2_2"/>
    <property type="match status" value="1"/>
</dbReference>
<sequence>MHSHYITKLLGLEDVEITHVEDQITHFEIHIQTPVKVQKCPCCQKETSSVHDDRIQKFRDVKVFEKYCFLILRKRRYRCKSCGKRFYEPYSFLERYQRHTKRLLQALLVKVREYNFKQVAKETGLGHSTVIRLFDKYYSYDNKALPKVLAIDEFKGTSETGKYQCIIGDPVNRRVYDIIPNRNLSTLKENFRTLLREKIQMVVMDMWQPYKTLALKSFDKPILVVDRFHYVRHNVWALERVRKRVQKNFQEKDRKSMKKLRYLLHKPHAHLNADEMEQLNYFFSLAPDLKKAYIVKETFHKWLKESDKTNAKRNLEHLYKVIEESGLEEYQYMKRTFKNWEKEILNSFLFPYTNGFIEGINNKIKVIKRMSYGIRNFKRLRNKALCSLI</sequence>
<dbReference type="Pfam" id="PF13542">
    <property type="entry name" value="HTH_Tnp_ISL3"/>
    <property type="match status" value="1"/>
</dbReference>
<dbReference type="Proteomes" id="UP000040576">
    <property type="component" value="Unassembled WGS sequence"/>
</dbReference>
<accession>A0A090J310</accession>
<dbReference type="InterPro" id="IPR013087">
    <property type="entry name" value="Znf_C2H2_type"/>
</dbReference>
<dbReference type="PANTHER" id="PTHR33498:SF1">
    <property type="entry name" value="TRANSPOSASE FOR INSERTION SEQUENCE ELEMENT IS1557"/>
    <property type="match status" value="1"/>
</dbReference>
<evidence type="ECO:0000259" key="1">
    <source>
        <dbReference type="PROSITE" id="PS50157"/>
    </source>
</evidence>
<protein>
    <recommendedName>
        <fullName evidence="1">C2H2-type domain-containing protein</fullName>
    </recommendedName>
</protein>
<feature type="domain" description="C2H2-type" evidence="1">
    <location>
        <begin position="77"/>
        <end position="100"/>
    </location>
</feature>
<dbReference type="EMBL" id="CCRF01000099">
    <property type="protein sequence ID" value="CEE03053.1"/>
    <property type="molecule type" value="Genomic_DNA"/>
</dbReference>
<keyword evidence="3" id="KW-1185">Reference proteome</keyword>
<organism evidence="2 3">
    <name type="scientific">Caldibacillus thermoamylovorans</name>
    <dbReference type="NCBI Taxonomy" id="35841"/>
    <lineage>
        <taxon>Bacteria</taxon>
        <taxon>Bacillati</taxon>
        <taxon>Bacillota</taxon>
        <taxon>Bacilli</taxon>
        <taxon>Bacillales</taxon>
        <taxon>Bacillaceae</taxon>
        <taxon>Caldibacillus</taxon>
    </lineage>
</organism>
<reference evidence="2 3" key="1">
    <citation type="submission" date="2014-07" db="EMBL/GenBank/DDBJ databases">
        <authorList>
            <person name="Wibberg Daniel"/>
        </authorList>
    </citation>
    <scope>NUCLEOTIDE SEQUENCE [LARGE SCALE GENOMIC DNA]</scope>
</reference>
<dbReference type="PANTHER" id="PTHR33498">
    <property type="entry name" value="TRANSPOSASE FOR INSERTION SEQUENCE ELEMENT IS1557"/>
    <property type="match status" value="1"/>
</dbReference>
<dbReference type="Pfam" id="PF14690">
    <property type="entry name" value="Zn_ribbon_ISL3"/>
    <property type="match status" value="1"/>
</dbReference>
<proteinExistence type="predicted"/>
<dbReference type="InterPro" id="IPR029261">
    <property type="entry name" value="Transposase_Znf"/>
</dbReference>
<dbReference type="InterPro" id="IPR032877">
    <property type="entry name" value="Transposase_HTH"/>
</dbReference>
<dbReference type="NCBIfam" id="NF033550">
    <property type="entry name" value="transpos_ISL3"/>
    <property type="match status" value="1"/>
</dbReference>
<gene>
    <name evidence="2" type="ORF">BT1A1_3271</name>
</gene>
<evidence type="ECO:0000313" key="2">
    <source>
        <dbReference type="EMBL" id="CEE03053.1"/>
    </source>
</evidence>
<dbReference type="AlphaFoldDB" id="A0A090J310"/>
<evidence type="ECO:0000313" key="3">
    <source>
        <dbReference type="Proteomes" id="UP000040576"/>
    </source>
</evidence>